<organism evidence="1 2">
    <name type="scientific">Anopheles arabiensis</name>
    <name type="common">Mosquito</name>
    <dbReference type="NCBI Taxonomy" id="7173"/>
    <lineage>
        <taxon>Eukaryota</taxon>
        <taxon>Metazoa</taxon>
        <taxon>Ecdysozoa</taxon>
        <taxon>Arthropoda</taxon>
        <taxon>Hexapoda</taxon>
        <taxon>Insecta</taxon>
        <taxon>Pterygota</taxon>
        <taxon>Neoptera</taxon>
        <taxon>Endopterygota</taxon>
        <taxon>Diptera</taxon>
        <taxon>Nematocera</taxon>
        <taxon>Culicoidea</taxon>
        <taxon>Culicidae</taxon>
        <taxon>Anophelinae</taxon>
        <taxon>Anopheles</taxon>
    </lineage>
</organism>
<dbReference type="KEGG" id="aara:120903573"/>
<evidence type="ECO:0000313" key="1">
    <source>
        <dbReference type="EnsemblMetazoa" id="AARA003780-PA"/>
    </source>
</evidence>
<dbReference type="RefSeq" id="XP_040169024.1">
    <property type="nucleotide sequence ID" value="XM_040313090.1"/>
</dbReference>
<evidence type="ECO:0000313" key="2">
    <source>
        <dbReference type="Proteomes" id="UP000075840"/>
    </source>
</evidence>
<proteinExistence type="predicted"/>
<dbReference type="VEuPathDB" id="VectorBase:AARA21_005227"/>
<sequence>MEHIPSIRRRSSLFSTNQVSDSGSVSNEAIRYEKQLRQEIKEWTNLIRSKYVKLQQLRTASCKVDQSILTDEQRRYLADGPTVENFIAETETFDKAVTAYVTRKSFLMERNAYIVQEAKALVELELKDSIADELADSIIA</sequence>
<dbReference type="VEuPathDB" id="VectorBase:AARA003780"/>
<name>A0A182HR87_ANOAR</name>
<protein>
    <submittedName>
        <fullName evidence="1">Uncharacterized protein</fullName>
    </submittedName>
</protein>
<dbReference type="GeneID" id="120903573"/>
<dbReference type="EMBL" id="APCN01001656">
    <property type="status" value="NOT_ANNOTATED_CDS"/>
    <property type="molecule type" value="Genomic_DNA"/>
</dbReference>
<dbReference type="Proteomes" id="UP000075840">
    <property type="component" value="Unassembled WGS sequence"/>
</dbReference>
<keyword evidence="2" id="KW-1185">Reference proteome</keyword>
<dbReference type="AlphaFoldDB" id="A0A182HR87"/>
<dbReference type="EnsemblMetazoa" id="AARA003780-RA">
    <property type="protein sequence ID" value="AARA003780-PA"/>
    <property type="gene ID" value="AARA003780"/>
</dbReference>
<accession>A0A182HR87</accession>
<reference evidence="1" key="1">
    <citation type="submission" date="2022-08" db="UniProtKB">
        <authorList>
            <consortium name="EnsemblMetazoa"/>
        </authorList>
    </citation>
    <scope>IDENTIFICATION</scope>
    <source>
        <strain evidence="1">Dongola</strain>
    </source>
</reference>